<keyword evidence="4 7" id="KW-0808">Transferase</keyword>
<dbReference type="HAMAP" id="MF_01057">
    <property type="entry name" value="tRNA_methyltr_TrmB"/>
    <property type="match status" value="1"/>
</dbReference>
<keyword evidence="3 7" id="KW-0489">Methyltransferase</keyword>
<sequence length="248" mass="28564">MRQRKAKDLDKRLQECSDYIVPLPEDGGRSYGEIGSKDPNFQSPEHEAALRQLWKACFPRQRDLYLEIGCGKGDFITRKAAKDPASDFLAIEGQETVILRALEKAKGLTSEELPDEAGREPLQNLKFMLTFVDHMSDYFLENQLSGVYLNFSDPWPKARHAKRRLTYRKRLLDYGWAVRPGGFIEIKTDNDPLYAFTLEELEAVGYEIVEQTADLHHSDYAARLVMTEYEKKFHSRGKNINYVKALVP</sequence>
<keyword evidence="9" id="KW-1185">Reference proteome</keyword>
<name>A0A923SLV3_9FIRM</name>
<proteinExistence type="inferred from homology"/>
<protein>
    <recommendedName>
        <fullName evidence="7">tRNA (guanine-N(7)-)-methyltransferase</fullName>
        <ecNumber evidence="7">2.1.1.33</ecNumber>
    </recommendedName>
    <alternativeName>
        <fullName evidence="7">tRNA (guanine(46)-N(7))-methyltransferase</fullName>
    </alternativeName>
    <alternativeName>
        <fullName evidence="7">tRNA(m7G46)-methyltransferase</fullName>
    </alternativeName>
</protein>
<feature type="binding site" evidence="7">
    <location>
        <position position="157"/>
    </location>
    <ligand>
        <name>substrate</name>
    </ligand>
</feature>
<feature type="binding site" evidence="7">
    <location>
        <position position="189"/>
    </location>
    <ligand>
        <name>substrate</name>
    </ligand>
</feature>
<keyword evidence="6 7" id="KW-0819">tRNA processing</keyword>
<dbReference type="Pfam" id="PF02390">
    <property type="entry name" value="Methyltransf_4"/>
    <property type="match status" value="1"/>
</dbReference>
<evidence type="ECO:0000256" key="5">
    <source>
        <dbReference type="ARBA" id="ARBA00022691"/>
    </source>
</evidence>
<dbReference type="PROSITE" id="PS51625">
    <property type="entry name" value="SAM_MT_TRMB"/>
    <property type="match status" value="1"/>
</dbReference>
<accession>A0A923SLV3</accession>
<dbReference type="GO" id="GO:0008176">
    <property type="term" value="F:tRNA (guanine(46)-N7)-methyltransferase activity"/>
    <property type="evidence" value="ECO:0007669"/>
    <property type="project" value="UniProtKB-UniRule"/>
</dbReference>
<comment type="caution">
    <text evidence="8">The sequence shown here is derived from an EMBL/GenBank/DDBJ whole genome shotgun (WGS) entry which is preliminary data.</text>
</comment>
<evidence type="ECO:0000256" key="7">
    <source>
        <dbReference type="HAMAP-Rule" id="MF_01057"/>
    </source>
</evidence>
<dbReference type="EMBL" id="JACRWC010000079">
    <property type="protein sequence ID" value="MBC5999618.1"/>
    <property type="molecule type" value="Genomic_DNA"/>
</dbReference>
<dbReference type="PANTHER" id="PTHR23417:SF14">
    <property type="entry name" value="PENTACOTRIPEPTIDE-REPEAT REGION OF PRORP DOMAIN-CONTAINING PROTEIN"/>
    <property type="match status" value="1"/>
</dbReference>
<evidence type="ECO:0000256" key="6">
    <source>
        <dbReference type="ARBA" id="ARBA00022694"/>
    </source>
</evidence>
<feature type="binding site" evidence="7">
    <location>
        <position position="67"/>
    </location>
    <ligand>
        <name>S-adenosyl-L-methionine</name>
        <dbReference type="ChEBI" id="CHEBI:59789"/>
    </ligand>
</feature>
<dbReference type="AlphaFoldDB" id="A0A923SLV3"/>
<dbReference type="SUPFAM" id="SSF53335">
    <property type="entry name" value="S-adenosyl-L-methionine-dependent methyltransferases"/>
    <property type="match status" value="1"/>
</dbReference>
<dbReference type="NCBIfam" id="TIGR00091">
    <property type="entry name" value="tRNA (guanosine(46)-N7)-methyltransferase TrmB"/>
    <property type="match status" value="1"/>
</dbReference>
<dbReference type="InterPro" id="IPR029063">
    <property type="entry name" value="SAM-dependent_MTases_sf"/>
</dbReference>
<feature type="binding site" evidence="7">
    <location>
        <position position="92"/>
    </location>
    <ligand>
        <name>S-adenosyl-L-methionine</name>
        <dbReference type="ChEBI" id="CHEBI:59789"/>
    </ligand>
</feature>
<dbReference type="NCBIfam" id="NF001080">
    <property type="entry name" value="PRK00121.2-2"/>
    <property type="match status" value="1"/>
</dbReference>
<keyword evidence="5 7" id="KW-0949">S-adenosyl-L-methionine</keyword>
<dbReference type="Proteomes" id="UP000644115">
    <property type="component" value="Unassembled WGS sequence"/>
</dbReference>
<dbReference type="RefSeq" id="WP_249287035.1">
    <property type="nucleotide sequence ID" value="NZ_JACRWC010000079.1"/>
</dbReference>
<dbReference type="PANTHER" id="PTHR23417">
    <property type="entry name" value="3-DEOXY-D-MANNO-OCTULOSONIC-ACID TRANSFERASE/TRNA GUANINE-N 7 - -METHYLTRANSFERASE"/>
    <property type="match status" value="1"/>
</dbReference>
<gene>
    <name evidence="7 8" type="primary">trmB</name>
    <name evidence="8" type="ORF">H8876_06360</name>
</gene>
<evidence type="ECO:0000256" key="1">
    <source>
        <dbReference type="ARBA" id="ARBA00000142"/>
    </source>
</evidence>
<dbReference type="GO" id="GO:0043527">
    <property type="term" value="C:tRNA methyltransferase complex"/>
    <property type="evidence" value="ECO:0007669"/>
    <property type="project" value="TreeGrafter"/>
</dbReference>
<dbReference type="InterPro" id="IPR003358">
    <property type="entry name" value="tRNA_(Gua-N-7)_MeTrfase_Trmb"/>
</dbReference>
<comment type="similarity">
    <text evidence="7">Belongs to the class I-like SAM-binding methyltransferase superfamily. TrmB family.</text>
</comment>
<evidence type="ECO:0000256" key="3">
    <source>
        <dbReference type="ARBA" id="ARBA00022603"/>
    </source>
</evidence>
<dbReference type="EC" id="2.1.1.33" evidence="7"/>
<comment type="caution">
    <text evidence="7">Lacks conserved residue(s) required for the propagation of feature annotation.</text>
</comment>
<feature type="binding site" evidence="7">
    <location>
        <begin position="227"/>
        <end position="230"/>
    </location>
    <ligand>
        <name>substrate</name>
    </ligand>
</feature>
<evidence type="ECO:0000313" key="8">
    <source>
        <dbReference type="EMBL" id="MBC5999618.1"/>
    </source>
</evidence>
<dbReference type="InterPro" id="IPR055361">
    <property type="entry name" value="tRNA_methyltr_TrmB_bact"/>
</dbReference>
<comment type="catalytic activity">
    <reaction evidence="1 7">
        <text>guanosine(46) in tRNA + S-adenosyl-L-methionine = N(7)-methylguanosine(46) in tRNA + S-adenosyl-L-homocysteine</text>
        <dbReference type="Rhea" id="RHEA:42708"/>
        <dbReference type="Rhea" id="RHEA-COMP:10188"/>
        <dbReference type="Rhea" id="RHEA-COMP:10189"/>
        <dbReference type="ChEBI" id="CHEBI:57856"/>
        <dbReference type="ChEBI" id="CHEBI:59789"/>
        <dbReference type="ChEBI" id="CHEBI:74269"/>
        <dbReference type="ChEBI" id="CHEBI:74480"/>
        <dbReference type="EC" id="2.1.1.33"/>
    </reaction>
</comment>
<dbReference type="Gene3D" id="3.40.50.150">
    <property type="entry name" value="Vaccinia Virus protein VP39"/>
    <property type="match status" value="1"/>
</dbReference>
<organism evidence="8 9">
    <name type="scientific">Lentihominibacter faecis</name>
    <dbReference type="NCBI Taxonomy" id="2764712"/>
    <lineage>
        <taxon>Bacteria</taxon>
        <taxon>Bacillati</taxon>
        <taxon>Bacillota</taxon>
        <taxon>Clostridia</taxon>
        <taxon>Peptostreptococcales</taxon>
        <taxon>Anaerovoracaceae</taxon>
        <taxon>Lentihominibacter</taxon>
    </lineage>
</organism>
<feature type="binding site" evidence="7">
    <location>
        <position position="153"/>
    </location>
    <ligand>
        <name>S-adenosyl-L-methionine</name>
        <dbReference type="ChEBI" id="CHEBI:59789"/>
    </ligand>
</feature>
<evidence type="ECO:0000256" key="4">
    <source>
        <dbReference type="ARBA" id="ARBA00022679"/>
    </source>
</evidence>
<reference evidence="8" key="1">
    <citation type="submission" date="2020-08" db="EMBL/GenBank/DDBJ databases">
        <authorList>
            <person name="Liu C."/>
            <person name="Sun Q."/>
        </authorList>
    </citation>
    <scope>NUCLEOTIDE SEQUENCE</scope>
    <source>
        <strain evidence="8">BX16</strain>
    </source>
</reference>
<comment type="pathway">
    <text evidence="7">tRNA modification; N(7)-methylguanine-tRNA biosynthesis.</text>
</comment>
<comment type="function">
    <text evidence="2 7">Catalyzes the formation of N(7)-methylguanine at position 46 (m7G46) in tRNA.</text>
</comment>
<evidence type="ECO:0000313" key="9">
    <source>
        <dbReference type="Proteomes" id="UP000644115"/>
    </source>
</evidence>
<evidence type="ECO:0000256" key="2">
    <source>
        <dbReference type="ARBA" id="ARBA00003015"/>
    </source>
</evidence>